<dbReference type="HAMAP" id="MF_00037">
    <property type="entry name" value="MurB"/>
    <property type="match status" value="1"/>
</dbReference>
<dbReference type="Gene3D" id="3.30.465.10">
    <property type="match status" value="1"/>
</dbReference>
<dbReference type="InterPro" id="IPR036635">
    <property type="entry name" value="MurB_C_sf"/>
</dbReference>
<keyword evidence="10 19" id="KW-0274">FAD</keyword>
<dbReference type="InterPro" id="IPR003170">
    <property type="entry name" value="MurB"/>
</dbReference>
<dbReference type="PANTHER" id="PTHR21071:SF4">
    <property type="entry name" value="UDP-N-ACETYLENOLPYRUVOYLGLUCOSAMINE REDUCTASE"/>
    <property type="match status" value="1"/>
</dbReference>
<evidence type="ECO:0000259" key="20">
    <source>
        <dbReference type="PROSITE" id="PS51387"/>
    </source>
</evidence>
<evidence type="ECO:0000256" key="16">
    <source>
        <dbReference type="ARBA" id="ARBA00023316"/>
    </source>
</evidence>
<dbReference type="UniPathway" id="UPA00219"/>
<evidence type="ECO:0000256" key="15">
    <source>
        <dbReference type="ARBA" id="ARBA00023306"/>
    </source>
</evidence>
<dbReference type="GO" id="GO:0009252">
    <property type="term" value="P:peptidoglycan biosynthetic process"/>
    <property type="evidence" value="ECO:0007669"/>
    <property type="project" value="UniProtKB-UniRule"/>
</dbReference>
<keyword evidence="12 19" id="KW-0133">Cell shape</keyword>
<dbReference type="PANTHER" id="PTHR21071">
    <property type="entry name" value="UDP-N-ACETYLENOLPYRUVOYLGLUCOSAMINE REDUCTASE"/>
    <property type="match status" value="1"/>
</dbReference>
<evidence type="ECO:0000256" key="14">
    <source>
        <dbReference type="ARBA" id="ARBA00023002"/>
    </source>
</evidence>
<dbReference type="PROSITE" id="PS51387">
    <property type="entry name" value="FAD_PCMH"/>
    <property type="match status" value="1"/>
</dbReference>
<keyword evidence="8 19" id="KW-0132">Cell division</keyword>
<dbReference type="SUPFAM" id="SSF56176">
    <property type="entry name" value="FAD-binding/transporter-associated domain-like"/>
    <property type="match status" value="1"/>
</dbReference>
<dbReference type="Proteomes" id="UP000184076">
    <property type="component" value="Unassembled WGS sequence"/>
</dbReference>
<keyword evidence="14 19" id="KW-0560">Oxidoreductase</keyword>
<dbReference type="GO" id="GO:0071949">
    <property type="term" value="F:FAD binding"/>
    <property type="evidence" value="ECO:0007669"/>
    <property type="project" value="InterPro"/>
</dbReference>
<comment type="catalytic activity">
    <reaction evidence="18 19">
        <text>UDP-N-acetyl-alpha-D-muramate + NADP(+) = UDP-N-acetyl-3-O-(1-carboxyvinyl)-alpha-D-glucosamine + NADPH + H(+)</text>
        <dbReference type="Rhea" id="RHEA:12248"/>
        <dbReference type="ChEBI" id="CHEBI:15378"/>
        <dbReference type="ChEBI" id="CHEBI:57783"/>
        <dbReference type="ChEBI" id="CHEBI:58349"/>
        <dbReference type="ChEBI" id="CHEBI:68483"/>
        <dbReference type="ChEBI" id="CHEBI:70757"/>
        <dbReference type="EC" id="1.3.1.98"/>
    </reaction>
</comment>
<dbReference type="SUPFAM" id="SSF56194">
    <property type="entry name" value="Uridine diphospho-N-Acetylenolpyruvylglucosamine reductase, MurB, C-terminal domain"/>
    <property type="match status" value="1"/>
</dbReference>
<dbReference type="GO" id="GO:0051301">
    <property type="term" value="P:cell division"/>
    <property type="evidence" value="ECO:0007669"/>
    <property type="project" value="UniProtKB-KW"/>
</dbReference>
<comment type="function">
    <text evidence="2 19">Cell wall formation.</text>
</comment>
<organism evidence="21 22">
    <name type="scientific">Desulfacinum infernum DSM 9756</name>
    <dbReference type="NCBI Taxonomy" id="1121391"/>
    <lineage>
        <taxon>Bacteria</taxon>
        <taxon>Pseudomonadati</taxon>
        <taxon>Thermodesulfobacteriota</taxon>
        <taxon>Syntrophobacteria</taxon>
        <taxon>Syntrophobacterales</taxon>
        <taxon>Syntrophobacteraceae</taxon>
        <taxon>Desulfacinum</taxon>
    </lineage>
</organism>
<evidence type="ECO:0000256" key="11">
    <source>
        <dbReference type="ARBA" id="ARBA00022857"/>
    </source>
</evidence>
<feature type="domain" description="FAD-binding PCMH-type" evidence="20">
    <location>
        <begin position="30"/>
        <end position="199"/>
    </location>
</feature>
<dbReference type="InterPro" id="IPR016166">
    <property type="entry name" value="FAD-bd_PCMH"/>
</dbReference>
<dbReference type="Pfam" id="PF02873">
    <property type="entry name" value="MurB_C"/>
    <property type="match status" value="1"/>
</dbReference>
<dbReference type="Gene3D" id="3.90.78.10">
    <property type="entry name" value="UDP-N-acetylenolpyruvoylglucosamine reductase, C-terminal domain"/>
    <property type="match status" value="1"/>
</dbReference>
<evidence type="ECO:0000256" key="4">
    <source>
        <dbReference type="ARBA" id="ARBA00004752"/>
    </source>
</evidence>
<keyword evidence="15 19" id="KW-0131">Cell cycle</keyword>
<dbReference type="GO" id="GO:0008360">
    <property type="term" value="P:regulation of cell shape"/>
    <property type="evidence" value="ECO:0007669"/>
    <property type="project" value="UniProtKB-KW"/>
</dbReference>
<dbReference type="Pfam" id="PF01565">
    <property type="entry name" value="FAD_binding_4"/>
    <property type="match status" value="1"/>
</dbReference>
<evidence type="ECO:0000256" key="19">
    <source>
        <dbReference type="HAMAP-Rule" id="MF_00037"/>
    </source>
</evidence>
<dbReference type="InterPro" id="IPR016169">
    <property type="entry name" value="FAD-bd_PCMH_sub2"/>
</dbReference>
<evidence type="ECO:0000256" key="10">
    <source>
        <dbReference type="ARBA" id="ARBA00022827"/>
    </source>
</evidence>
<evidence type="ECO:0000256" key="3">
    <source>
        <dbReference type="ARBA" id="ARBA00004496"/>
    </source>
</evidence>
<evidence type="ECO:0000256" key="5">
    <source>
        <dbReference type="ARBA" id="ARBA00012518"/>
    </source>
</evidence>
<evidence type="ECO:0000256" key="7">
    <source>
        <dbReference type="ARBA" id="ARBA00022490"/>
    </source>
</evidence>
<evidence type="ECO:0000256" key="13">
    <source>
        <dbReference type="ARBA" id="ARBA00022984"/>
    </source>
</evidence>
<evidence type="ECO:0000256" key="18">
    <source>
        <dbReference type="ARBA" id="ARBA00048914"/>
    </source>
</evidence>
<feature type="active site" evidence="19">
    <location>
        <position position="298"/>
    </location>
</feature>
<reference evidence="22" key="1">
    <citation type="submission" date="2016-11" db="EMBL/GenBank/DDBJ databases">
        <authorList>
            <person name="Varghese N."/>
            <person name="Submissions S."/>
        </authorList>
    </citation>
    <scope>NUCLEOTIDE SEQUENCE [LARGE SCALE GENOMIC DNA]</scope>
    <source>
        <strain evidence="22">DSM 9756</strain>
    </source>
</reference>
<keyword evidence="16 19" id="KW-0961">Cell wall biogenesis/degradation</keyword>
<evidence type="ECO:0000313" key="21">
    <source>
        <dbReference type="EMBL" id="SHG11087.1"/>
    </source>
</evidence>
<accession>A0A1M5H514</accession>
<name>A0A1M5H514_9BACT</name>
<dbReference type="STRING" id="1121391.SAMN02745206_03282"/>
<proteinExistence type="inferred from homology"/>
<dbReference type="GO" id="GO:0071555">
    <property type="term" value="P:cell wall organization"/>
    <property type="evidence" value="ECO:0007669"/>
    <property type="project" value="UniProtKB-KW"/>
</dbReference>
<keyword evidence="7 19" id="KW-0963">Cytoplasm</keyword>
<dbReference type="EMBL" id="FQVB01000042">
    <property type="protein sequence ID" value="SHG11087.1"/>
    <property type="molecule type" value="Genomic_DNA"/>
</dbReference>
<dbReference type="EC" id="1.3.1.98" evidence="5 19"/>
<gene>
    <name evidence="19" type="primary">murB</name>
    <name evidence="21" type="ORF">SAMN02745206_03282</name>
</gene>
<dbReference type="GO" id="GO:0005829">
    <property type="term" value="C:cytosol"/>
    <property type="evidence" value="ECO:0007669"/>
    <property type="project" value="TreeGrafter"/>
</dbReference>
<dbReference type="NCBIfam" id="NF010480">
    <property type="entry name" value="PRK13905.1"/>
    <property type="match status" value="1"/>
</dbReference>
<sequence>MTHWYELFSDLEDITFSWDVPLERFNTFRLKGRVRCLAVPETAEALARLLRRLRKTSVPWVVLGRGSNVVIPSGTWERVLIVLDRCAGNLWWEREEGGRVRVGAGAGLRLSRLLGACARYGWSGLEGLVGIPASVGGALVMNAGTRRGSLADVLETVSYMDAGGAVHRRRCEELEAGYRHMELPDPCVVLGAVLDLRADDPARVQDRMRRFLKERKATQPLDLPSAGCIFKNPPEAPAGALIDRAGLKGFRIGGAQVSPVHANWIVNCGDAAPEDVKALIRHVKAVVRERFGVILEEEVRVLEP</sequence>
<dbReference type="RefSeq" id="WP_073041413.1">
    <property type="nucleotide sequence ID" value="NZ_FQVB01000042.1"/>
</dbReference>
<dbReference type="InterPro" id="IPR036318">
    <property type="entry name" value="FAD-bd_PCMH-like_sf"/>
</dbReference>
<keyword evidence="22" id="KW-1185">Reference proteome</keyword>
<evidence type="ECO:0000313" key="22">
    <source>
        <dbReference type="Proteomes" id="UP000184076"/>
    </source>
</evidence>
<dbReference type="InterPro" id="IPR006094">
    <property type="entry name" value="Oxid_FAD_bind_N"/>
</dbReference>
<feature type="active site" description="Proton donor" evidence="19">
    <location>
        <position position="228"/>
    </location>
</feature>
<evidence type="ECO:0000256" key="8">
    <source>
        <dbReference type="ARBA" id="ARBA00022618"/>
    </source>
</evidence>
<dbReference type="InterPro" id="IPR011601">
    <property type="entry name" value="MurB_C"/>
</dbReference>
<evidence type="ECO:0000256" key="9">
    <source>
        <dbReference type="ARBA" id="ARBA00022630"/>
    </source>
</evidence>
<dbReference type="Gene3D" id="3.30.43.10">
    <property type="entry name" value="Uridine Diphospho-n-acetylenolpyruvylglucosamine Reductase, domain 2"/>
    <property type="match status" value="1"/>
</dbReference>
<keyword evidence="9 19" id="KW-0285">Flavoprotein</keyword>
<protein>
    <recommendedName>
        <fullName evidence="6 19">UDP-N-acetylenolpyruvoylglucosamine reductase</fullName>
        <ecNumber evidence="5 19">1.3.1.98</ecNumber>
    </recommendedName>
    <alternativeName>
        <fullName evidence="17 19">UDP-N-acetylmuramate dehydrogenase</fullName>
    </alternativeName>
</protein>
<evidence type="ECO:0000256" key="6">
    <source>
        <dbReference type="ARBA" id="ARBA00015188"/>
    </source>
</evidence>
<dbReference type="OrthoDB" id="9804753at2"/>
<evidence type="ECO:0000256" key="2">
    <source>
        <dbReference type="ARBA" id="ARBA00003921"/>
    </source>
</evidence>
<evidence type="ECO:0000256" key="17">
    <source>
        <dbReference type="ARBA" id="ARBA00031026"/>
    </source>
</evidence>
<dbReference type="NCBIfam" id="TIGR00179">
    <property type="entry name" value="murB"/>
    <property type="match status" value="1"/>
</dbReference>
<keyword evidence="11 19" id="KW-0521">NADP</keyword>
<evidence type="ECO:0000256" key="12">
    <source>
        <dbReference type="ARBA" id="ARBA00022960"/>
    </source>
</evidence>
<feature type="active site" evidence="19">
    <location>
        <position position="179"/>
    </location>
</feature>
<dbReference type="InterPro" id="IPR016167">
    <property type="entry name" value="FAD-bd_PCMH_sub1"/>
</dbReference>
<dbReference type="GO" id="GO:0008762">
    <property type="term" value="F:UDP-N-acetylmuramate dehydrogenase activity"/>
    <property type="evidence" value="ECO:0007669"/>
    <property type="project" value="UniProtKB-UniRule"/>
</dbReference>
<comment type="cofactor">
    <cofactor evidence="1 19">
        <name>FAD</name>
        <dbReference type="ChEBI" id="CHEBI:57692"/>
    </cofactor>
</comment>
<comment type="pathway">
    <text evidence="4 19">Cell wall biogenesis; peptidoglycan biosynthesis.</text>
</comment>
<comment type="subcellular location">
    <subcellularLocation>
        <location evidence="3 19">Cytoplasm</location>
    </subcellularLocation>
</comment>
<dbReference type="AlphaFoldDB" id="A0A1M5H514"/>
<keyword evidence="13 19" id="KW-0573">Peptidoglycan synthesis</keyword>
<evidence type="ECO:0000256" key="1">
    <source>
        <dbReference type="ARBA" id="ARBA00001974"/>
    </source>
</evidence>
<comment type="similarity">
    <text evidence="19">Belongs to the MurB family.</text>
</comment>